<dbReference type="Proteomes" id="UP001055879">
    <property type="component" value="Linkage Group LG14"/>
</dbReference>
<comment type="caution">
    <text evidence="1">The sequence shown here is derived from an EMBL/GenBank/DDBJ whole genome shotgun (WGS) entry which is preliminary data.</text>
</comment>
<gene>
    <name evidence="1" type="ORF">L6452_36987</name>
</gene>
<name>A0ACB8Y1Q2_ARCLA</name>
<organism evidence="1 2">
    <name type="scientific">Arctium lappa</name>
    <name type="common">Greater burdock</name>
    <name type="synonym">Lappa major</name>
    <dbReference type="NCBI Taxonomy" id="4217"/>
    <lineage>
        <taxon>Eukaryota</taxon>
        <taxon>Viridiplantae</taxon>
        <taxon>Streptophyta</taxon>
        <taxon>Embryophyta</taxon>
        <taxon>Tracheophyta</taxon>
        <taxon>Spermatophyta</taxon>
        <taxon>Magnoliopsida</taxon>
        <taxon>eudicotyledons</taxon>
        <taxon>Gunneridae</taxon>
        <taxon>Pentapetalae</taxon>
        <taxon>asterids</taxon>
        <taxon>campanulids</taxon>
        <taxon>Asterales</taxon>
        <taxon>Asteraceae</taxon>
        <taxon>Carduoideae</taxon>
        <taxon>Cardueae</taxon>
        <taxon>Arctiinae</taxon>
        <taxon>Arctium</taxon>
    </lineage>
</organism>
<evidence type="ECO:0000313" key="1">
    <source>
        <dbReference type="EMBL" id="KAI3677721.1"/>
    </source>
</evidence>
<keyword evidence="2" id="KW-1185">Reference proteome</keyword>
<dbReference type="EMBL" id="CM042060">
    <property type="protein sequence ID" value="KAI3677721.1"/>
    <property type="molecule type" value="Genomic_DNA"/>
</dbReference>
<accession>A0ACB8Y1Q2</accession>
<sequence>MILYPTYLCTNNKLDHRSEQERISVVTILGKGKNNELTVMMEIFRDDGSCKTMYLSKLETLSFYECLEFKETMKKSRSIHRGHVEKMLEAFISKVTTRLSVPSNLPQRRRIVRRKHASSSENDVVIRNETIIKLSREVVVGLSADLSAIDLSVPHGKALRPGKVINKPLGIFFRDDEENIWFQMASEVPICPLGHLKDLLYVCAIIQHQGPHQNTYSKRNT</sequence>
<protein>
    <submittedName>
        <fullName evidence="1">Uncharacterized protein</fullName>
    </submittedName>
</protein>
<evidence type="ECO:0000313" key="2">
    <source>
        <dbReference type="Proteomes" id="UP001055879"/>
    </source>
</evidence>
<reference evidence="1 2" key="2">
    <citation type="journal article" date="2022" name="Mol. Ecol. Resour.">
        <title>The genomes of chicory, endive, great burdock and yacon provide insights into Asteraceae paleo-polyploidization history and plant inulin production.</title>
        <authorList>
            <person name="Fan W."/>
            <person name="Wang S."/>
            <person name="Wang H."/>
            <person name="Wang A."/>
            <person name="Jiang F."/>
            <person name="Liu H."/>
            <person name="Zhao H."/>
            <person name="Xu D."/>
            <person name="Zhang Y."/>
        </authorList>
    </citation>
    <scope>NUCLEOTIDE SEQUENCE [LARGE SCALE GENOMIC DNA]</scope>
    <source>
        <strain evidence="2">cv. Niubang</strain>
    </source>
</reference>
<proteinExistence type="predicted"/>
<reference evidence="2" key="1">
    <citation type="journal article" date="2022" name="Mol. Ecol. Resour.">
        <title>The genomes of chicory, endive, great burdock and yacon provide insights into Asteraceae palaeo-polyploidization history and plant inulin production.</title>
        <authorList>
            <person name="Fan W."/>
            <person name="Wang S."/>
            <person name="Wang H."/>
            <person name="Wang A."/>
            <person name="Jiang F."/>
            <person name="Liu H."/>
            <person name="Zhao H."/>
            <person name="Xu D."/>
            <person name="Zhang Y."/>
        </authorList>
    </citation>
    <scope>NUCLEOTIDE SEQUENCE [LARGE SCALE GENOMIC DNA]</scope>
    <source>
        <strain evidence="2">cv. Niubang</strain>
    </source>
</reference>